<evidence type="ECO:0000313" key="2">
    <source>
        <dbReference type="EMBL" id="KAL1835006.1"/>
    </source>
</evidence>
<accession>A0ABR3V0T2</accession>
<dbReference type="EMBL" id="JAZHXJ010003652">
    <property type="protein sequence ID" value="KAL1835006.1"/>
    <property type="molecule type" value="Genomic_DNA"/>
</dbReference>
<evidence type="ECO:0000313" key="3">
    <source>
        <dbReference type="Proteomes" id="UP001586593"/>
    </source>
</evidence>
<feature type="region of interest" description="Disordered" evidence="1">
    <location>
        <begin position="60"/>
        <end position="119"/>
    </location>
</feature>
<sequence>MNEGGSKLPVRGSPSGSERCGRPAPRAPATGQRPRHEEARAACAACAACAASWSPAGRAVAGEHPRIPSTPHRDPGTSFAREEHSPVVKQGKGRRIRGRGTDTYTSPTFAMMTDKSIEG</sequence>
<evidence type="ECO:0000256" key="1">
    <source>
        <dbReference type="SAM" id="MobiDB-lite"/>
    </source>
</evidence>
<reference evidence="2 3" key="1">
    <citation type="journal article" date="2024" name="Commun. Biol.">
        <title>Comparative genomic analysis of thermophilic fungi reveals convergent evolutionary adaptations and gene losses.</title>
        <authorList>
            <person name="Steindorff A.S."/>
            <person name="Aguilar-Pontes M.V."/>
            <person name="Robinson A.J."/>
            <person name="Andreopoulos B."/>
            <person name="LaButti K."/>
            <person name="Kuo A."/>
            <person name="Mondo S."/>
            <person name="Riley R."/>
            <person name="Otillar R."/>
            <person name="Haridas S."/>
            <person name="Lipzen A."/>
            <person name="Grimwood J."/>
            <person name="Schmutz J."/>
            <person name="Clum A."/>
            <person name="Reid I.D."/>
            <person name="Moisan M.C."/>
            <person name="Butler G."/>
            <person name="Nguyen T.T.M."/>
            <person name="Dewar K."/>
            <person name="Conant G."/>
            <person name="Drula E."/>
            <person name="Henrissat B."/>
            <person name="Hansel C."/>
            <person name="Singer S."/>
            <person name="Hutchinson M.I."/>
            <person name="de Vries R.P."/>
            <person name="Natvig D.O."/>
            <person name="Powell A.J."/>
            <person name="Tsang A."/>
            <person name="Grigoriev I.V."/>
        </authorList>
    </citation>
    <scope>NUCLEOTIDE SEQUENCE [LARGE SCALE GENOMIC DNA]</scope>
    <source>
        <strain evidence="2 3">ATCC 24622</strain>
    </source>
</reference>
<gene>
    <name evidence="2" type="ORF">VTK73DRAFT_6480</name>
</gene>
<dbReference type="Proteomes" id="UP001586593">
    <property type="component" value="Unassembled WGS sequence"/>
</dbReference>
<feature type="compositionally biased region" description="Basic and acidic residues" evidence="1">
    <location>
        <begin position="61"/>
        <end position="86"/>
    </location>
</feature>
<protein>
    <submittedName>
        <fullName evidence="2">Uncharacterized protein</fullName>
    </submittedName>
</protein>
<proteinExistence type="predicted"/>
<organism evidence="2 3">
    <name type="scientific">Phialemonium thermophilum</name>
    <dbReference type="NCBI Taxonomy" id="223376"/>
    <lineage>
        <taxon>Eukaryota</taxon>
        <taxon>Fungi</taxon>
        <taxon>Dikarya</taxon>
        <taxon>Ascomycota</taxon>
        <taxon>Pezizomycotina</taxon>
        <taxon>Sordariomycetes</taxon>
        <taxon>Sordariomycetidae</taxon>
        <taxon>Cephalothecales</taxon>
        <taxon>Cephalothecaceae</taxon>
        <taxon>Phialemonium</taxon>
    </lineage>
</organism>
<keyword evidence="3" id="KW-1185">Reference proteome</keyword>
<comment type="caution">
    <text evidence="2">The sequence shown here is derived from an EMBL/GenBank/DDBJ whole genome shotgun (WGS) entry which is preliminary data.</text>
</comment>
<name>A0ABR3V0T2_9PEZI</name>
<feature type="region of interest" description="Disordered" evidence="1">
    <location>
        <begin position="1"/>
        <end position="39"/>
    </location>
</feature>